<feature type="region of interest" description="Disordered" evidence="1">
    <location>
        <begin position="221"/>
        <end position="257"/>
    </location>
</feature>
<reference evidence="3 4" key="1">
    <citation type="submission" date="2017-09" db="EMBL/GenBank/DDBJ databases">
        <title>WGS assembly of Aquilegia coerulea Goldsmith.</title>
        <authorList>
            <person name="Hodges S."/>
            <person name="Kramer E."/>
            <person name="Nordborg M."/>
            <person name="Tomkins J."/>
            <person name="Borevitz J."/>
            <person name="Derieg N."/>
            <person name="Yan J."/>
            <person name="Mihaltcheva S."/>
            <person name="Hayes R.D."/>
            <person name="Rokhsar D."/>
        </authorList>
    </citation>
    <scope>NUCLEOTIDE SEQUENCE [LARGE SCALE GENOMIC DNA]</scope>
    <source>
        <strain evidence="4">cv. Goldsmith</strain>
    </source>
</reference>
<dbReference type="GO" id="GO:0043531">
    <property type="term" value="F:ADP binding"/>
    <property type="evidence" value="ECO:0007669"/>
    <property type="project" value="InterPro"/>
</dbReference>
<accession>A0A2G5D3V1</accession>
<dbReference type="Proteomes" id="UP000230069">
    <property type="component" value="Unassembled WGS sequence"/>
</dbReference>
<dbReference type="FunCoup" id="A0A2G5D3V1">
    <property type="interactions" value="487"/>
</dbReference>
<dbReference type="Gene3D" id="3.40.50.300">
    <property type="entry name" value="P-loop containing nucleotide triphosphate hydrolases"/>
    <property type="match status" value="1"/>
</dbReference>
<feature type="compositionally biased region" description="Acidic residues" evidence="1">
    <location>
        <begin position="221"/>
        <end position="240"/>
    </location>
</feature>
<evidence type="ECO:0000313" key="3">
    <source>
        <dbReference type="EMBL" id="PIA38191.1"/>
    </source>
</evidence>
<keyword evidence="4" id="KW-1185">Reference proteome</keyword>
<organism evidence="3 4">
    <name type="scientific">Aquilegia coerulea</name>
    <name type="common">Rocky mountain columbine</name>
    <dbReference type="NCBI Taxonomy" id="218851"/>
    <lineage>
        <taxon>Eukaryota</taxon>
        <taxon>Viridiplantae</taxon>
        <taxon>Streptophyta</taxon>
        <taxon>Embryophyta</taxon>
        <taxon>Tracheophyta</taxon>
        <taxon>Spermatophyta</taxon>
        <taxon>Magnoliopsida</taxon>
        <taxon>Ranunculales</taxon>
        <taxon>Ranunculaceae</taxon>
        <taxon>Thalictroideae</taxon>
        <taxon>Aquilegia</taxon>
    </lineage>
</organism>
<dbReference type="InterPro" id="IPR027417">
    <property type="entry name" value="P-loop_NTPase"/>
</dbReference>
<dbReference type="STRING" id="218851.A0A2G5D3V1"/>
<evidence type="ECO:0000259" key="2">
    <source>
        <dbReference type="Pfam" id="PF00931"/>
    </source>
</evidence>
<feature type="domain" description="NB-ARC" evidence="2">
    <location>
        <begin position="145"/>
        <end position="353"/>
    </location>
</feature>
<feature type="compositionally biased region" description="Basic and acidic residues" evidence="1">
    <location>
        <begin position="241"/>
        <end position="256"/>
    </location>
</feature>
<protein>
    <recommendedName>
        <fullName evidence="2">NB-ARC domain-containing protein</fullName>
    </recommendedName>
</protein>
<evidence type="ECO:0000313" key="4">
    <source>
        <dbReference type="Proteomes" id="UP000230069"/>
    </source>
</evidence>
<dbReference type="Pfam" id="PF00931">
    <property type="entry name" value="NB-ARC"/>
    <property type="match status" value="1"/>
</dbReference>
<dbReference type="PANTHER" id="PTHR36766">
    <property type="entry name" value="PLANT BROAD-SPECTRUM MILDEW RESISTANCE PROTEIN RPW8"/>
    <property type="match status" value="1"/>
</dbReference>
<feature type="compositionally biased region" description="Polar residues" evidence="1">
    <location>
        <begin position="122"/>
        <end position="134"/>
    </location>
</feature>
<dbReference type="AlphaFoldDB" id="A0A2G5D3V1"/>
<dbReference type="InParanoid" id="A0A2G5D3V1"/>
<dbReference type="InterPro" id="IPR002182">
    <property type="entry name" value="NB-ARC"/>
</dbReference>
<feature type="region of interest" description="Disordered" evidence="1">
    <location>
        <begin position="112"/>
        <end position="134"/>
    </location>
</feature>
<dbReference type="PRINTS" id="PR00364">
    <property type="entry name" value="DISEASERSIST"/>
</dbReference>
<sequence length="396" mass="44923">MSGEIVLFLKTKFIDALQEEGQHPLPLSKVFVSIKTILEEKIRSCMLDHTRDIQMKDSLYKLNDAIIECRMISDNRRKLPHPPYTIKDAYDLYKIRRRLLKLKKILRTVPDASTTSSSSTTVGRQAEQQTPEMSASTVFGFGNRMEEIVTSIQKDSSGGINKVGIVGMGGSGKTTLAHMVFDDDRVKKEFIPRIWVAPNKSDMLSETSTKSIVEYLLKELGEDEDDDNDDDDDDDNDDVQQEEKEEKRNERKKTESTKSLNDLLDRLHKQLSGKKYLLVFDDIWKISDWYESLVNSKNAHLPRGLPKGEGGGIIITSRLAEDVEKMVEDANLHRLLPTSDEDCWSIFMQAITENGISSEHPTLTTMKTEILENCNNLPLAAKTLGKIVSEQIRTQQ</sequence>
<evidence type="ECO:0000256" key="1">
    <source>
        <dbReference type="SAM" id="MobiDB-lite"/>
    </source>
</evidence>
<dbReference type="SUPFAM" id="SSF52540">
    <property type="entry name" value="P-loop containing nucleoside triphosphate hydrolases"/>
    <property type="match status" value="1"/>
</dbReference>
<gene>
    <name evidence="3" type="ORF">AQUCO_02800094v1</name>
</gene>
<dbReference type="PANTHER" id="PTHR36766:SF30">
    <property type="entry name" value="TIR-NBS TYPE DISEASE RESISTANCE PROTEIN-RELATED"/>
    <property type="match status" value="1"/>
</dbReference>
<name>A0A2G5D3V1_AQUCA</name>
<dbReference type="EMBL" id="KZ305045">
    <property type="protein sequence ID" value="PIA38191.1"/>
    <property type="molecule type" value="Genomic_DNA"/>
</dbReference>
<proteinExistence type="predicted"/>
<dbReference type="OrthoDB" id="1900634at2759"/>